<protein>
    <recommendedName>
        <fullName evidence="6">Tyrosinase copper-binding domain-containing protein</fullName>
    </recommendedName>
</protein>
<dbReference type="AlphaFoldDB" id="A0AAV0TWH6"/>
<gene>
    <name evidence="4" type="ORF">HBR001_LOCUS4293</name>
</gene>
<keyword evidence="1 2" id="KW-0175">Coiled coil</keyword>
<comment type="caution">
    <text evidence="4">The sequence shown here is derived from an EMBL/GenBank/DDBJ whole genome shotgun (WGS) entry which is preliminary data.</text>
</comment>
<organism evidence="4 5">
    <name type="scientific">Hyaloperonospora brassicae</name>
    <name type="common">Brassica downy mildew</name>
    <name type="synonym">Peronospora brassicae</name>
    <dbReference type="NCBI Taxonomy" id="162125"/>
    <lineage>
        <taxon>Eukaryota</taxon>
        <taxon>Sar</taxon>
        <taxon>Stramenopiles</taxon>
        <taxon>Oomycota</taxon>
        <taxon>Peronosporomycetes</taxon>
        <taxon>Peronosporales</taxon>
        <taxon>Peronosporaceae</taxon>
        <taxon>Hyaloperonospora</taxon>
    </lineage>
</organism>
<keyword evidence="5" id="KW-1185">Reference proteome</keyword>
<reference evidence="4" key="1">
    <citation type="submission" date="2022-12" db="EMBL/GenBank/DDBJ databases">
        <authorList>
            <person name="Webb A."/>
        </authorList>
    </citation>
    <scope>NUCLEOTIDE SEQUENCE</scope>
    <source>
        <strain evidence="4">Hp1</strain>
    </source>
</reference>
<sequence length="567" mass="63581">MRLAPDATPDMEEHSKHEKQPLIRCIDKEEELCVGEDGLIAVVPVDIKSRMKKLKRLLECREDELRQAAEYGLGLLEANGELQMQVATLKIQLETETEELSVDRNTWQRRTEQAQQETAQWKRKFARAEEEKTELVEEFECFVRRCECSRHDAEKLANDCASSSGQKCSDHLDTIARLQRELQDVQAAQRVKESELTTLRLWKEGAVQQQQEALACEVVAAQKEVTDIAEVEEELAATQRAMRVLTDEKDALRELAEKHEEDMRALKKHLRNAEAGKDDAEILSNELTEKLLSLESRCTRLQRELELLQHVSYFTQAVVDCDDEESDEDDGIDEEKNSQIAVLDTNEIENTDTTQAAENSENGAVPLTLRTKRQRPGLVEPGTPRTLCPTTEEGSHAQAPESEHEMNAKLHHYFHLTALSIIHENSLHERCFDSSSRLTIDMWHREVIAKEVPFLLWHSWLINRIGEVAMLVQDEGGVPHGPTRAPNVRGAFFRFSLLKLSGSGGTTPRNNLAASPPSVASSPASSPVARVPFAVARAFFRLVRKRTRAGAEPSPVGGSPACGAPVG</sequence>
<dbReference type="PANTHER" id="PTHR32123">
    <property type="entry name" value="BICD FAMILY-LIKE CARGO ADAPTER"/>
    <property type="match status" value="1"/>
</dbReference>
<evidence type="ECO:0000313" key="4">
    <source>
        <dbReference type="EMBL" id="CAI5728300.1"/>
    </source>
</evidence>
<feature type="coiled-coil region" evidence="2">
    <location>
        <begin position="51"/>
        <end position="138"/>
    </location>
</feature>
<dbReference type="InterPro" id="IPR051149">
    <property type="entry name" value="Spindly/BICDR_Dynein_Adapter"/>
</dbReference>
<feature type="coiled-coil region" evidence="2">
    <location>
        <begin position="168"/>
        <end position="195"/>
    </location>
</feature>
<proteinExistence type="predicted"/>
<accession>A0AAV0TWH6</accession>
<evidence type="ECO:0000256" key="1">
    <source>
        <dbReference type="ARBA" id="ARBA00023054"/>
    </source>
</evidence>
<evidence type="ECO:0000256" key="2">
    <source>
        <dbReference type="SAM" id="Coils"/>
    </source>
</evidence>
<evidence type="ECO:0000313" key="5">
    <source>
        <dbReference type="Proteomes" id="UP001162031"/>
    </source>
</evidence>
<dbReference type="Proteomes" id="UP001162031">
    <property type="component" value="Unassembled WGS sequence"/>
</dbReference>
<feature type="region of interest" description="Disordered" evidence="3">
    <location>
        <begin position="373"/>
        <end position="403"/>
    </location>
</feature>
<evidence type="ECO:0000256" key="3">
    <source>
        <dbReference type="SAM" id="MobiDB-lite"/>
    </source>
</evidence>
<dbReference type="EMBL" id="CANTFL010000861">
    <property type="protein sequence ID" value="CAI5728300.1"/>
    <property type="molecule type" value="Genomic_DNA"/>
</dbReference>
<evidence type="ECO:0008006" key="6">
    <source>
        <dbReference type="Google" id="ProtNLM"/>
    </source>
</evidence>
<feature type="coiled-coil region" evidence="2">
    <location>
        <begin position="221"/>
        <end position="311"/>
    </location>
</feature>
<name>A0AAV0TWH6_HYABA</name>
<dbReference type="PANTHER" id="PTHR32123:SF9">
    <property type="entry name" value="PROTEIN SPINDLY"/>
    <property type="match status" value="1"/>
</dbReference>